<reference evidence="2" key="1">
    <citation type="submission" date="2024-06" db="EMBL/GenBank/DDBJ databases">
        <authorList>
            <consortium name="consrtm"/>
            <person name="Uemura M."/>
            <person name="Terahara T."/>
        </authorList>
    </citation>
    <scope>NUCLEOTIDE SEQUENCE</scope>
    <source>
        <strain evidence="2">KM77-8</strain>
    </source>
</reference>
<dbReference type="EMBL" id="AP035768">
    <property type="protein sequence ID" value="BFO20645.1"/>
    <property type="molecule type" value="Genomic_DNA"/>
</dbReference>
<feature type="region of interest" description="Disordered" evidence="1">
    <location>
        <begin position="30"/>
        <end position="50"/>
    </location>
</feature>
<proteinExistence type="predicted"/>
<gene>
    <name evidence="2" type="ORF">SHKM778_70330</name>
</gene>
<evidence type="ECO:0000313" key="2">
    <source>
        <dbReference type="EMBL" id="BFO20645.1"/>
    </source>
</evidence>
<protein>
    <submittedName>
        <fullName evidence="2">Uncharacterized protein</fullName>
    </submittedName>
</protein>
<feature type="region of interest" description="Disordered" evidence="1">
    <location>
        <begin position="269"/>
        <end position="290"/>
    </location>
</feature>
<feature type="compositionally biased region" description="Acidic residues" evidence="1">
    <location>
        <begin position="281"/>
        <end position="290"/>
    </location>
</feature>
<feature type="compositionally biased region" description="Gly residues" evidence="1">
    <location>
        <begin position="32"/>
        <end position="46"/>
    </location>
</feature>
<dbReference type="AlphaFoldDB" id="A0AAT9HT03"/>
<feature type="region of interest" description="Disordered" evidence="1">
    <location>
        <begin position="370"/>
        <end position="403"/>
    </location>
</feature>
<accession>A0AAT9HT03</accession>
<evidence type="ECO:0000256" key="1">
    <source>
        <dbReference type="SAM" id="MobiDB-lite"/>
    </source>
</evidence>
<sequence>MAGGEDDGVGGEAGTGALLGVFEVEFDAVGAEAGGGADPDGGGEDGVGPAAVEGAPVELVVDGVEGAGVDGLVELPLGGDETVADGLGQGMEVAGVVGGELFEAEPGVLHGGKRLGAAGPVEPFTAGGAVAEQVEEDLGTGLSGADDGDVAGGEEPVAVGEVVVGVDHGGARGVGEGPQRLGHPGFGADAEDEVPGVHAAGAPVRARSGEVHLEQGAFGVPADGVDAVAEVQGREVAGDPAAVGVVLGAADVEPLGEVEGVEALAGPEVVEEGPGAGGVGEGDEVGEEGDLDGDVVEEQAGVPGEAGVLVVEGGVQSGEGMGQRGEGEVEGADADADEVVGRGVHGQSSRGAVRGRFSLAGPVGVGRKVRQSPLEGVTSPSSGVFRVTPAGRAGRGAGRRAGR</sequence>
<reference evidence="2" key="2">
    <citation type="submission" date="2024-07" db="EMBL/GenBank/DDBJ databases">
        <title>Streptomyces haneummycinica sp. nov., a new antibiotic-producing actinobacterium isolated from marine sediment.</title>
        <authorList>
            <person name="Uemura M."/>
            <person name="Hamada M."/>
            <person name="Hirano S."/>
            <person name="Kobayashi K."/>
            <person name="Ohshiro T."/>
            <person name="Kobayashi T."/>
            <person name="Terahara T."/>
        </authorList>
    </citation>
    <scope>NUCLEOTIDE SEQUENCE</scope>
    <source>
        <strain evidence="2">KM77-8</strain>
    </source>
</reference>
<name>A0AAT9HT03_9ACTN</name>
<organism evidence="2">
    <name type="scientific">Streptomyces haneummycinicus</name>
    <dbReference type="NCBI Taxonomy" id="3074435"/>
    <lineage>
        <taxon>Bacteria</taxon>
        <taxon>Bacillati</taxon>
        <taxon>Actinomycetota</taxon>
        <taxon>Actinomycetes</taxon>
        <taxon>Kitasatosporales</taxon>
        <taxon>Streptomycetaceae</taxon>
        <taxon>Streptomyces</taxon>
    </lineage>
</organism>